<evidence type="ECO:0000259" key="4">
    <source>
        <dbReference type="Pfam" id="PF17148"/>
    </source>
</evidence>
<dbReference type="Pfam" id="PF17162">
    <property type="entry name" value="DUF5118"/>
    <property type="match status" value="1"/>
</dbReference>
<evidence type="ECO:0000313" key="7">
    <source>
        <dbReference type="Proteomes" id="UP001501692"/>
    </source>
</evidence>
<gene>
    <name evidence="6" type="ORF">GCM10023315_18690</name>
</gene>
<sequence>MAQNSNQKAIFMKKVLLLAFTLLLCFSTNDSEAQSKRKKKKEAAQEAPKVVPKKKEGKIKPYNKVITKDAISDDGLFITHKVGEKYFFEIPKAYLNKDMLLVSRIAKLPANLGNGYVNAGSKTGTRLVTWERFQDKVLIKEKSYNAVANDELPISISVKSNNYEPTLYAFDISAFSKDSTALVVDVTKFYSSDVKALSGLSSRARTAYKVRNLDASRSFINSIKSFPENIEVVQDMTYNASAPPSFGSTQSISLQMNQSMILLPETPMQPRFADDRVGWFTIDQVDYGSEELKADTKTYIRRWRMEPKDPEAYARGELVEPVKPIVYYLDPATPENLRKYMKEGVELWKKPFEEAGFKNAIIAKYPPSKEEDPDFSPEDIRYSVIRYVASETRNAVGPSVSDPRTGEIIESDIIWYHNHLRSYRNRYLLETGAANPSARTLNTSPEEIGEMMKMVIAHEVGHALGLPHNMSASKAYDVESYRDGDFTQKNGIAATIMDYARYNYIAQPGDKNIRFIRQIGPYDNYAINWGYRFIPEADTPEKELKKLDSWILEKAGDPRYVFGKQSSRFDPTSQTEDIGNDAIKASNYALKNLKYVAEHLPEWTSDVTNNYDDLEELYGELLGCYNRYVGHVLTNVGGVYENLINPNQEGVAYQAVPKVLQKESIQWLHKNAFKTPNWLVDKELLSNIDYAGYTARIGRLQNRYLSGLLSFDRLGRLLDHKAINNNNYAALEMMQDIRRGIWSEANATKNVDIYRRNLQRAYIDRMSYLMTEDLSTRASKPFSVSQSDIRAIVRGELNVLKRIVTSASNRATNTETKYHYKDCIARINLILDPK</sequence>
<accession>A0ABP9HFE3</accession>
<dbReference type="PANTHER" id="PTHR38478:SF1">
    <property type="entry name" value="ZINC DEPENDENT METALLOPROTEASE DOMAIN LIPOPROTEIN"/>
    <property type="match status" value="1"/>
</dbReference>
<keyword evidence="7" id="KW-1185">Reference proteome</keyword>
<feature type="chain" id="PRO_5047320259" evidence="2">
    <location>
        <begin position="34"/>
        <end position="834"/>
    </location>
</feature>
<dbReference type="EMBL" id="BAABJK010000006">
    <property type="protein sequence ID" value="GAA4969308.1"/>
    <property type="molecule type" value="Genomic_DNA"/>
</dbReference>
<keyword evidence="6" id="KW-0482">Metalloprotease</keyword>
<dbReference type="SUPFAM" id="SSF55486">
    <property type="entry name" value="Metalloproteases ('zincins'), catalytic domain"/>
    <property type="match status" value="1"/>
</dbReference>
<comment type="caution">
    <text evidence="6">The sequence shown here is derived from an EMBL/GenBank/DDBJ whole genome shotgun (WGS) entry which is preliminary data.</text>
</comment>
<dbReference type="Gene3D" id="3.40.390.10">
    <property type="entry name" value="Collagenase (Catalytic Domain)"/>
    <property type="match status" value="1"/>
</dbReference>
<reference evidence="7" key="1">
    <citation type="journal article" date="2019" name="Int. J. Syst. Evol. Microbiol.">
        <title>The Global Catalogue of Microorganisms (GCM) 10K type strain sequencing project: providing services to taxonomists for standard genome sequencing and annotation.</title>
        <authorList>
            <consortium name="The Broad Institute Genomics Platform"/>
            <consortium name="The Broad Institute Genome Sequencing Center for Infectious Disease"/>
            <person name="Wu L."/>
            <person name="Ma J."/>
        </authorList>
    </citation>
    <scope>NUCLEOTIDE SEQUENCE [LARGE SCALE GENOMIC DNA]</scope>
    <source>
        <strain evidence="7">JCM 18287</strain>
    </source>
</reference>
<protein>
    <submittedName>
        <fullName evidence="6">Zinc-dependent metalloprotease</fullName>
    </submittedName>
</protein>
<dbReference type="InterPro" id="IPR033428">
    <property type="entry name" value="DUF5118"/>
</dbReference>
<keyword evidence="2" id="KW-0732">Signal</keyword>
<feature type="region of interest" description="Disordered" evidence="1">
    <location>
        <begin position="36"/>
        <end position="55"/>
    </location>
</feature>
<proteinExistence type="predicted"/>
<evidence type="ECO:0000256" key="2">
    <source>
        <dbReference type="SAM" id="SignalP"/>
    </source>
</evidence>
<dbReference type="Pfam" id="PF17148">
    <property type="entry name" value="DUF5117"/>
    <property type="match status" value="1"/>
</dbReference>
<name>A0ABP9HFE3_9FLAO</name>
<dbReference type="GO" id="GO:0008237">
    <property type="term" value="F:metallopeptidase activity"/>
    <property type="evidence" value="ECO:0007669"/>
    <property type="project" value="UniProtKB-KW"/>
</dbReference>
<evidence type="ECO:0000259" key="3">
    <source>
        <dbReference type="Pfam" id="PF16313"/>
    </source>
</evidence>
<dbReference type="CDD" id="cd04276">
    <property type="entry name" value="ZnMc_MMP_like_2"/>
    <property type="match status" value="1"/>
</dbReference>
<dbReference type="InterPro" id="IPR033413">
    <property type="entry name" value="DUF5117"/>
</dbReference>
<evidence type="ECO:0000259" key="5">
    <source>
        <dbReference type="Pfam" id="PF17162"/>
    </source>
</evidence>
<keyword evidence="6" id="KW-0378">Hydrolase</keyword>
<dbReference type="Proteomes" id="UP001501692">
    <property type="component" value="Unassembled WGS sequence"/>
</dbReference>
<evidence type="ECO:0000313" key="6">
    <source>
        <dbReference type="EMBL" id="GAA4969308.1"/>
    </source>
</evidence>
<evidence type="ECO:0000256" key="1">
    <source>
        <dbReference type="SAM" id="MobiDB-lite"/>
    </source>
</evidence>
<keyword evidence="6" id="KW-0645">Protease</keyword>
<dbReference type="PANTHER" id="PTHR38478">
    <property type="entry name" value="PEPTIDASE M1A AND M12B"/>
    <property type="match status" value="1"/>
</dbReference>
<feature type="domain" description="DUF5118" evidence="5">
    <location>
        <begin position="59"/>
        <end position="107"/>
    </location>
</feature>
<dbReference type="InterPro" id="IPR024079">
    <property type="entry name" value="MetalloPept_cat_dom_sf"/>
</dbReference>
<feature type="signal peptide" evidence="2">
    <location>
        <begin position="1"/>
        <end position="33"/>
    </location>
</feature>
<dbReference type="Pfam" id="PF16313">
    <property type="entry name" value="DUF4953"/>
    <property type="match status" value="1"/>
</dbReference>
<organism evidence="6 7">
    <name type="scientific">Algibacter aquimarinus</name>
    <dbReference type="NCBI Taxonomy" id="1136748"/>
    <lineage>
        <taxon>Bacteria</taxon>
        <taxon>Pseudomonadati</taxon>
        <taxon>Bacteroidota</taxon>
        <taxon>Flavobacteriia</taxon>
        <taxon>Flavobacteriales</taxon>
        <taxon>Flavobacteriaceae</taxon>
        <taxon>Algibacter</taxon>
    </lineage>
</organism>
<feature type="domain" description="DUF5117" evidence="4">
    <location>
        <begin position="120"/>
        <end position="308"/>
    </location>
</feature>
<feature type="domain" description="EcxA zinc-binding" evidence="3">
    <location>
        <begin position="444"/>
        <end position="747"/>
    </location>
</feature>
<dbReference type="InterPro" id="IPR034032">
    <property type="entry name" value="Zn_MMP-like_bac"/>
</dbReference>
<dbReference type="InterPro" id="IPR032534">
    <property type="entry name" value="EcxA_zinc-bd"/>
</dbReference>